<dbReference type="InterPro" id="IPR044399">
    <property type="entry name" value="Mb-like_M"/>
</dbReference>
<feature type="compositionally biased region" description="Polar residues" evidence="2">
    <location>
        <begin position="190"/>
        <end position="208"/>
    </location>
</feature>
<dbReference type="PROSITE" id="PS01033">
    <property type="entry name" value="GLOBIN"/>
    <property type="match status" value="1"/>
</dbReference>
<evidence type="ECO:0000259" key="3">
    <source>
        <dbReference type="PROSITE" id="PS01033"/>
    </source>
</evidence>
<dbReference type="CDD" id="cd01040">
    <property type="entry name" value="Mb-like"/>
    <property type="match status" value="1"/>
</dbReference>
<reference evidence="4" key="1">
    <citation type="submission" date="2020-09" db="EMBL/GenBank/DDBJ databases">
        <authorList>
            <person name="Kikuchi T."/>
        </authorList>
    </citation>
    <scope>NUCLEOTIDE SEQUENCE</scope>
    <source>
        <strain evidence="4">SH1</strain>
    </source>
</reference>
<dbReference type="Pfam" id="PF00042">
    <property type="entry name" value="Globin"/>
    <property type="match status" value="1"/>
</dbReference>
<dbReference type="Gene3D" id="1.10.490.10">
    <property type="entry name" value="Globins"/>
    <property type="match status" value="1"/>
</dbReference>
<accession>A0A811KW82</accession>
<dbReference type="GO" id="GO:0019825">
    <property type="term" value="F:oxygen binding"/>
    <property type="evidence" value="ECO:0007669"/>
    <property type="project" value="InterPro"/>
</dbReference>
<feature type="domain" description="Globin" evidence="3">
    <location>
        <begin position="5"/>
        <end position="166"/>
    </location>
</feature>
<proteinExistence type="inferred from homology"/>
<comment type="similarity">
    <text evidence="1">Belongs to the globin family.</text>
</comment>
<feature type="compositionally biased region" description="Basic residues" evidence="2">
    <location>
        <begin position="224"/>
        <end position="233"/>
    </location>
</feature>
<keyword evidence="1" id="KW-0408">Iron</keyword>
<sequence length="233" mass="27066">MEWPDFSFRDKELIKLVWKQVEGDKVGLGVAIYQMIFDQCPEAKLLFPFLKYNSDGSEVINNEFSFQALRFVQVLESGVHNLDQLEAMDNILNNLGRRHGRLKAAVGFKQCYWVVFRECALYQIRKYLEVPQKKHSIWTPEKVDEALILWRFLLHTIIERIEIGYEQDLKNRSYSIDERGEDFFPRKLPSKSTSIESGGSGSRKTSNQSRREDLSEALGYLNPFKKRGSSGSD</sequence>
<gene>
    <name evidence="4" type="ORF">BOKJ2_LOCUS8765</name>
</gene>
<dbReference type="InterPro" id="IPR009050">
    <property type="entry name" value="Globin-like_sf"/>
</dbReference>
<keyword evidence="1" id="KW-0349">Heme</keyword>
<organism evidence="4 5">
    <name type="scientific">Bursaphelenchus okinawaensis</name>
    <dbReference type="NCBI Taxonomy" id="465554"/>
    <lineage>
        <taxon>Eukaryota</taxon>
        <taxon>Metazoa</taxon>
        <taxon>Ecdysozoa</taxon>
        <taxon>Nematoda</taxon>
        <taxon>Chromadorea</taxon>
        <taxon>Rhabditida</taxon>
        <taxon>Tylenchina</taxon>
        <taxon>Tylenchomorpha</taxon>
        <taxon>Aphelenchoidea</taxon>
        <taxon>Aphelenchoididae</taxon>
        <taxon>Bursaphelenchus</taxon>
    </lineage>
</organism>
<dbReference type="Proteomes" id="UP000783686">
    <property type="component" value="Unassembled WGS sequence"/>
</dbReference>
<evidence type="ECO:0000256" key="1">
    <source>
        <dbReference type="RuleBase" id="RU000356"/>
    </source>
</evidence>
<keyword evidence="1" id="KW-0479">Metal-binding</keyword>
<dbReference type="AlphaFoldDB" id="A0A811KW82"/>
<dbReference type="OrthoDB" id="436496at2759"/>
<evidence type="ECO:0000256" key="2">
    <source>
        <dbReference type="SAM" id="MobiDB-lite"/>
    </source>
</evidence>
<dbReference type="GO" id="GO:0005344">
    <property type="term" value="F:oxygen carrier activity"/>
    <property type="evidence" value="ECO:0007669"/>
    <property type="project" value="UniProtKB-KW"/>
</dbReference>
<name>A0A811KW82_9BILA</name>
<dbReference type="InterPro" id="IPR053341">
    <property type="entry name" value="Oxidative_stress_globin-like"/>
</dbReference>
<keyword evidence="1" id="KW-0561">Oxygen transport</keyword>
<evidence type="ECO:0000313" key="5">
    <source>
        <dbReference type="Proteomes" id="UP000614601"/>
    </source>
</evidence>
<feature type="region of interest" description="Disordered" evidence="2">
    <location>
        <begin position="183"/>
        <end position="233"/>
    </location>
</feature>
<dbReference type="PANTHER" id="PTHR47768:SF2">
    <property type="entry name" value="GLOBIN-RELATED"/>
    <property type="match status" value="1"/>
</dbReference>
<dbReference type="SUPFAM" id="SSF46458">
    <property type="entry name" value="Globin-like"/>
    <property type="match status" value="1"/>
</dbReference>
<dbReference type="EMBL" id="CAJFDH010000004">
    <property type="protein sequence ID" value="CAD5220080.1"/>
    <property type="molecule type" value="Genomic_DNA"/>
</dbReference>
<keyword evidence="1" id="KW-0813">Transport</keyword>
<dbReference type="InterPro" id="IPR000971">
    <property type="entry name" value="Globin"/>
</dbReference>
<dbReference type="InterPro" id="IPR012292">
    <property type="entry name" value="Globin/Proto"/>
</dbReference>
<evidence type="ECO:0000313" key="4">
    <source>
        <dbReference type="EMBL" id="CAD5220080.1"/>
    </source>
</evidence>
<keyword evidence="5" id="KW-1185">Reference proteome</keyword>
<dbReference type="GO" id="GO:0020037">
    <property type="term" value="F:heme binding"/>
    <property type="evidence" value="ECO:0007669"/>
    <property type="project" value="InterPro"/>
</dbReference>
<protein>
    <recommendedName>
        <fullName evidence="3">Globin domain-containing protein</fullName>
    </recommendedName>
</protein>
<dbReference type="EMBL" id="CAJFCW020000004">
    <property type="protein sequence ID" value="CAG9113196.1"/>
    <property type="molecule type" value="Genomic_DNA"/>
</dbReference>
<comment type="caution">
    <text evidence="4">The sequence shown here is derived from an EMBL/GenBank/DDBJ whole genome shotgun (WGS) entry which is preliminary data.</text>
</comment>
<dbReference type="Proteomes" id="UP000614601">
    <property type="component" value="Unassembled WGS sequence"/>
</dbReference>
<dbReference type="PANTHER" id="PTHR47768">
    <property type="entry name" value="GLOBIN RELATED-RELATED"/>
    <property type="match status" value="1"/>
</dbReference>